<reference evidence="1" key="1">
    <citation type="journal article" date="2017" name="Nature">
        <title>The sunflower genome provides insights into oil metabolism, flowering and Asterid evolution.</title>
        <authorList>
            <person name="Badouin H."/>
            <person name="Gouzy J."/>
            <person name="Grassa C.J."/>
            <person name="Murat F."/>
            <person name="Staton S.E."/>
            <person name="Cottret L."/>
            <person name="Lelandais-Briere C."/>
            <person name="Owens G.L."/>
            <person name="Carrere S."/>
            <person name="Mayjonade B."/>
            <person name="Legrand L."/>
            <person name="Gill N."/>
            <person name="Kane N.C."/>
            <person name="Bowers J.E."/>
            <person name="Hubner S."/>
            <person name="Bellec A."/>
            <person name="Berard A."/>
            <person name="Berges H."/>
            <person name="Blanchet N."/>
            <person name="Boniface M.C."/>
            <person name="Brunel D."/>
            <person name="Catrice O."/>
            <person name="Chaidir N."/>
            <person name="Claudel C."/>
            <person name="Donnadieu C."/>
            <person name="Faraut T."/>
            <person name="Fievet G."/>
            <person name="Helmstetter N."/>
            <person name="King M."/>
            <person name="Knapp S.J."/>
            <person name="Lai Z."/>
            <person name="Le Paslier M.C."/>
            <person name="Lippi Y."/>
            <person name="Lorenzon L."/>
            <person name="Mandel J.R."/>
            <person name="Marage G."/>
            <person name="Marchand G."/>
            <person name="Marquand E."/>
            <person name="Bret-Mestries E."/>
            <person name="Morien E."/>
            <person name="Nambeesan S."/>
            <person name="Nguyen T."/>
            <person name="Pegot-Espagnet P."/>
            <person name="Pouilly N."/>
            <person name="Raftis F."/>
            <person name="Sallet E."/>
            <person name="Schiex T."/>
            <person name="Thomas J."/>
            <person name="Vandecasteele C."/>
            <person name="Vares D."/>
            <person name="Vear F."/>
            <person name="Vautrin S."/>
            <person name="Crespi M."/>
            <person name="Mangin B."/>
            <person name="Burke J.M."/>
            <person name="Salse J."/>
            <person name="Munos S."/>
            <person name="Vincourt P."/>
            <person name="Rieseberg L.H."/>
            <person name="Langlade N.B."/>
        </authorList>
    </citation>
    <scope>NUCLEOTIDE SEQUENCE</scope>
    <source>
        <tissue evidence="1">Leaves</tissue>
    </source>
</reference>
<evidence type="ECO:0000313" key="1">
    <source>
        <dbReference type="EMBL" id="KAF5798764.1"/>
    </source>
</evidence>
<dbReference type="Proteomes" id="UP000215914">
    <property type="component" value="Unassembled WGS sequence"/>
</dbReference>
<dbReference type="AlphaFoldDB" id="A0A9K3ILR9"/>
<keyword evidence="2" id="KW-1185">Reference proteome</keyword>
<dbReference type="Gramene" id="mRNA:HanXRQr2_Chr07g0296771">
    <property type="protein sequence ID" value="CDS:HanXRQr2_Chr07g0296771.1"/>
    <property type="gene ID" value="HanXRQr2_Chr07g0296771"/>
</dbReference>
<organism evidence="1 2">
    <name type="scientific">Helianthus annuus</name>
    <name type="common">Common sunflower</name>
    <dbReference type="NCBI Taxonomy" id="4232"/>
    <lineage>
        <taxon>Eukaryota</taxon>
        <taxon>Viridiplantae</taxon>
        <taxon>Streptophyta</taxon>
        <taxon>Embryophyta</taxon>
        <taxon>Tracheophyta</taxon>
        <taxon>Spermatophyta</taxon>
        <taxon>Magnoliopsida</taxon>
        <taxon>eudicotyledons</taxon>
        <taxon>Gunneridae</taxon>
        <taxon>Pentapetalae</taxon>
        <taxon>asterids</taxon>
        <taxon>campanulids</taxon>
        <taxon>Asterales</taxon>
        <taxon>Asteraceae</taxon>
        <taxon>Asteroideae</taxon>
        <taxon>Heliantheae alliance</taxon>
        <taxon>Heliantheae</taxon>
        <taxon>Helianthus</taxon>
    </lineage>
</organism>
<sequence length="95" mass="10750">MFELGQIAYNSRQKDGYREGRAAVVNNEKDYHFELYKEDCTAKYAAKRQEYEFIEFGIVKAVEKLSRKANATEVLKKALGDQGTDGGDARPSHQG</sequence>
<protein>
    <submittedName>
        <fullName evidence="1">Uncharacterized protein</fullName>
    </submittedName>
</protein>
<proteinExistence type="predicted"/>
<reference evidence="1" key="2">
    <citation type="submission" date="2020-06" db="EMBL/GenBank/DDBJ databases">
        <title>Helianthus annuus Genome sequencing and assembly Release 2.</title>
        <authorList>
            <person name="Gouzy J."/>
            <person name="Langlade N."/>
            <person name="Munos S."/>
        </authorList>
    </citation>
    <scope>NUCLEOTIDE SEQUENCE</scope>
    <source>
        <tissue evidence="1">Leaves</tissue>
    </source>
</reference>
<accession>A0A9K3ILR9</accession>
<name>A0A9K3ILR9_HELAN</name>
<gene>
    <name evidence="1" type="ORF">HanXRQr2_Chr07g0296771</name>
</gene>
<comment type="caution">
    <text evidence="1">The sequence shown here is derived from an EMBL/GenBank/DDBJ whole genome shotgun (WGS) entry which is preliminary data.</text>
</comment>
<dbReference type="EMBL" id="MNCJ02000322">
    <property type="protein sequence ID" value="KAF5798764.1"/>
    <property type="molecule type" value="Genomic_DNA"/>
</dbReference>
<evidence type="ECO:0000313" key="2">
    <source>
        <dbReference type="Proteomes" id="UP000215914"/>
    </source>
</evidence>